<evidence type="ECO:0000313" key="3">
    <source>
        <dbReference type="Proteomes" id="UP000541810"/>
    </source>
</evidence>
<comment type="caution">
    <text evidence="2">The sequence shown here is derived from an EMBL/GenBank/DDBJ whole genome shotgun (WGS) entry which is preliminary data.</text>
</comment>
<dbReference type="InterPro" id="IPR024402">
    <property type="entry name" value="DUF2726"/>
</dbReference>
<proteinExistence type="predicted"/>
<dbReference type="Pfam" id="PF10881">
    <property type="entry name" value="DUF2726"/>
    <property type="match status" value="1"/>
</dbReference>
<organism evidence="2 3">
    <name type="scientific">Algisphaera agarilytica</name>
    <dbReference type="NCBI Taxonomy" id="1385975"/>
    <lineage>
        <taxon>Bacteria</taxon>
        <taxon>Pseudomonadati</taxon>
        <taxon>Planctomycetota</taxon>
        <taxon>Phycisphaerae</taxon>
        <taxon>Phycisphaerales</taxon>
        <taxon>Phycisphaeraceae</taxon>
        <taxon>Algisphaera</taxon>
    </lineage>
</organism>
<keyword evidence="3" id="KW-1185">Reference proteome</keyword>
<sequence>MSNQESNPGCLGRLLQLLAGGGAAGKGAGSVDGPWPYRRRKYLLSRAEFSFFRVLQGVAVENDWVVCPKVNLNDLLLLEKGTENRMAWLNKINRKHADFVLCDAQTMQPVMVVELDDKSHQSASAQKRDADKDRALAAADLPIVRIPAAKGYEPATLRDQLAAAFA</sequence>
<accession>A0A7X0LJZ6</accession>
<evidence type="ECO:0000313" key="2">
    <source>
        <dbReference type="EMBL" id="MBB6429377.1"/>
    </source>
</evidence>
<name>A0A7X0LJZ6_9BACT</name>
<evidence type="ECO:0000259" key="1">
    <source>
        <dbReference type="Pfam" id="PF10881"/>
    </source>
</evidence>
<feature type="domain" description="DUF2726" evidence="1">
    <location>
        <begin position="41"/>
        <end position="163"/>
    </location>
</feature>
<gene>
    <name evidence="2" type="ORF">HNQ40_001183</name>
</gene>
<dbReference type="Proteomes" id="UP000541810">
    <property type="component" value="Unassembled WGS sequence"/>
</dbReference>
<dbReference type="RefSeq" id="WP_184676959.1">
    <property type="nucleotide sequence ID" value="NZ_JACHGY010000001.1"/>
</dbReference>
<reference evidence="2 3" key="1">
    <citation type="submission" date="2020-08" db="EMBL/GenBank/DDBJ databases">
        <title>Genomic Encyclopedia of Type Strains, Phase IV (KMG-IV): sequencing the most valuable type-strain genomes for metagenomic binning, comparative biology and taxonomic classification.</title>
        <authorList>
            <person name="Goeker M."/>
        </authorList>
    </citation>
    <scope>NUCLEOTIDE SEQUENCE [LARGE SCALE GENOMIC DNA]</scope>
    <source>
        <strain evidence="2 3">DSM 103725</strain>
    </source>
</reference>
<dbReference type="EMBL" id="JACHGY010000001">
    <property type="protein sequence ID" value="MBB6429377.1"/>
    <property type="molecule type" value="Genomic_DNA"/>
</dbReference>
<dbReference type="AlphaFoldDB" id="A0A7X0LJZ6"/>
<protein>
    <recommendedName>
        <fullName evidence="1">DUF2726 domain-containing protein</fullName>
    </recommendedName>
</protein>